<feature type="compositionally biased region" description="Low complexity" evidence="2">
    <location>
        <begin position="13"/>
        <end position="29"/>
    </location>
</feature>
<feature type="region of interest" description="Disordered" evidence="2">
    <location>
        <begin position="1"/>
        <end position="50"/>
    </location>
</feature>
<dbReference type="AlphaFoldDB" id="A0A1J6HPM0"/>
<dbReference type="InterPro" id="IPR002514">
    <property type="entry name" value="Transposase_8"/>
</dbReference>
<evidence type="ECO:0000313" key="4">
    <source>
        <dbReference type="Proteomes" id="UP000182985"/>
    </source>
</evidence>
<evidence type="ECO:0000313" key="3">
    <source>
        <dbReference type="EMBL" id="OIS94353.1"/>
    </source>
</evidence>
<proteinExistence type="predicted"/>
<reference evidence="3 4" key="1">
    <citation type="submission" date="2016-10" db="EMBL/GenBank/DDBJ databases">
        <title>The Draft Genome Sequence of the Potato Rhizosphere Bacteria Ochrobactrum sp. IPA7.2.</title>
        <authorList>
            <person name="Gogoleva N.E."/>
            <person name="Khlopko Y.A."/>
            <person name="Burygin G.L."/>
            <person name="Plotnikov A.O."/>
        </authorList>
    </citation>
    <scope>NUCLEOTIDE SEQUENCE [LARGE SCALE GENOMIC DNA]</scope>
    <source>
        <strain evidence="3 4">IPA7.2</strain>
    </source>
</reference>
<feature type="coiled-coil region" evidence="1">
    <location>
        <begin position="112"/>
        <end position="140"/>
    </location>
</feature>
<evidence type="ECO:0000256" key="2">
    <source>
        <dbReference type="SAM" id="MobiDB-lite"/>
    </source>
</evidence>
<name>A0A1J6HPM0_9HYPH</name>
<gene>
    <name evidence="3" type="ORF">BLA27_06860</name>
</gene>
<sequence>MRATRKKSDTKSAKSAAASVAKSSGPASKTVSVQKAASKTEPATRTVKRYTPAQRASLLAAVEKATSSGSTLKTALQKLEVSEQTYYNWKNATGKAKPAAAKGSPVNDLQALINLEAENLALRKELANKLRTENAELRKRLGKA</sequence>
<comment type="caution">
    <text evidence="3">The sequence shown here is derived from an EMBL/GenBank/DDBJ whole genome shotgun (WGS) entry which is preliminary data.</text>
</comment>
<organism evidence="3 4">
    <name type="scientific">Brucella cytisi</name>
    <dbReference type="NCBI Taxonomy" id="407152"/>
    <lineage>
        <taxon>Bacteria</taxon>
        <taxon>Pseudomonadati</taxon>
        <taxon>Pseudomonadota</taxon>
        <taxon>Alphaproteobacteria</taxon>
        <taxon>Hyphomicrobiales</taxon>
        <taxon>Brucellaceae</taxon>
        <taxon>Brucella/Ochrobactrum group</taxon>
        <taxon>Brucella</taxon>
    </lineage>
</organism>
<feature type="compositionally biased region" description="Polar residues" evidence="2">
    <location>
        <begin position="30"/>
        <end position="43"/>
    </location>
</feature>
<dbReference type="GO" id="GO:0006313">
    <property type="term" value="P:DNA transposition"/>
    <property type="evidence" value="ECO:0007669"/>
    <property type="project" value="InterPro"/>
</dbReference>
<dbReference type="EMBL" id="MOEC01000005">
    <property type="protein sequence ID" value="OIS94353.1"/>
    <property type="molecule type" value="Genomic_DNA"/>
</dbReference>
<evidence type="ECO:0000256" key="1">
    <source>
        <dbReference type="SAM" id="Coils"/>
    </source>
</evidence>
<dbReference type="SUPFAM" id="SSF46689">
    <property type="entry name" value="Homeodomain-like"/>
    <property type="match status" value="1"/>
</dbReference>
<dbReference type="GO" id="GO:0004803">
    <property type="term" value="F:transposase activity"/>
    <property type="evidence" value="ECO:0007669"/>
    <property type="project" value="InterPro"/>
</dbReference>
<feature type="compositionally biased region" description="Basic and acidic residues" evidence="2">
    <location>
        <begin position="1"/>
        <end position="12"/>
    </location>
</feature>
<dbReference type="Proteomes" id="UP000182985">
    <property type="component" value="Unassembled WGS sequence"/>
</dbReference>
<dbReference type="Pfam" id="PF01527">
    <property type="entry name" value="HTH_Tnp_1"/>
    <property type="match status" value="1"/>
</dbReference>
<dbReference type="InterPro" id="IPR009057">
    <property type="entry name" value="Homeodomain-like_sf"/>
</dbReference>
<keyword evidence="1" id="KW-0175">Coiled coil</keyword>
<accession>A0A1J6HPM0</accession>
<keyword evidence="4" id="KW-1185">Reference proteome</keyword>
<dbReference type="GO" id="GO:0003677">
    <property type="term" value="F:DNA binding"/>
    <property type="evidence" value="ECO:0007669"/>
    <property type="project" value="InterPro"/>
</dbReference>
<protein>
    <submittedName>
        <fullName evidence="3">Transcriptional regulator</fullName>
    </submittedName>
</protein>